<accession>A0A0G1UZ42</accession>
<dbReference type="AlphaFoldDB" id="A0A0G1UZ42"/>
<reference evidence="1 2" key="1">
    <citation type="journal article" date="2015" name="Nature">
        <title>rRNA introns, odd ribosomes, and small enigmatic genomes across a large radiation of phyla.</title>
        <authorList>
            <person name="Brown C.T."/>
            <person name="Hug L.A."/>
            <person name="Thomas B.C."/>
            <person name="Sharon I."/>
            <person name="Castelle C.J."/>
            <person name="Singh A."/>
            <person name="Wilkins M.J."/>
            <person name="Williams K.H."/>
            <person name="Banfield J.F."/>
        </authorList>
    </citation>
    <scope>NUCLEOTIDE SEQUENCE [LARGE SCALE GENOMIC DNA]</scope>
</reference>
<comment type="caution">
    <text evidence="1">The sequence shown here is derived from an EMBL/GenBank/DDBJ whole genome shotgun (WGS) entry which is preliminary data.</text>
</comment>
<evidence type="ECO:0000313" key="2">
    <source>
        <dbReference type="Proteomes" id="UP000034600"/>
    </source>
</evidence>
<gene>
    <name evidence="1" type="ORF">UY32_C0002G0077</name>
</gene>
<name>A0A0G1UZ42_9BACT</name>
<evidence type="ECO:0000313" key="1">
    <source>
        <dbReference type="EMBL" id="KKU99341.1"/>
    </source>
</evidence>
<organism evidence="1 2">
    <name type="scientific">Candidatus Jorgensenbacteria bacterium GW2011_GWC1_48_8</name>
    <dbReference type="NCBI Taxonomy" id="1618666"/>
    <lineage>
        <taxon>Bacteria</taxon>
        <taxon>Candidatus Joergenseniibacteriota</taxon>
    </lineage>
</organism>
<sequence>MTTRRIYKKDWLRSFDRGIEVVERVSGRKVLNKKLAREVADDFLRGKVVEVPEAQVFADFTMMPLTMQGVPDSSLQIAFGRWPLELTIRSNTGALDIRALEREYESRRSSHSHIRVRFREIGYAELKREFVSRLKNS</sequence>
<protein>
    <submittedName>
        <fullName evidence="1">Uncharacterized protein</fullName>
    </submittedName>
</protein>
<dbReference type="EMBL" id="LCPO01000002">
    <property type="protein sequence ID" value="KKU99341.1"/>
    <property type="molecule type" value="Genomic_DNA"/>
</dbReference>
<proteinExistence type="predicted"/>
<dbReference type="Proteomes" id="UP000034600">
    <property type="component" value="Unassembled WGS sequence"/>
</dbReference>